<dbReference type="CDD" id="cd09917">
    <property type="entry name" value="F-box_SF"/>
    <property type="match status" value="1"/>
</dbReference>
<dbReference type="SUPFAM" id="SSF81383">
    <property type="entry name" value="F-box domain"/>
    <property type="match status" value="1"/>
</dbReference>
<dbReference type="RefSeq" id="XP_007762937.1">
    <property type="nucleotide sequence ID" value="XM_007764747.1"/>
</dbReference>
<organism evidence="3 4">
    <name type="scientific">Coniophora puteana (strain RWD-64-598)</name>
    <name type="common">Brown rot fungus</name>
    <dbReference type="NCBI Taxonomy" id="741705"/>
    <lineage>
        <taxon>Eukaryota</taxon>
        <taxon>Fungi</taxon>
        <taxon>Dikarya</taxon>
        <taxon>Basidiomycota</taxon>
        <taxon>Agaricomycotina</taxon>
        <taxon>Agaricomycetes</taxon>
        <taxon>Agaricomycetidae</taxon>
        <taxon>Boletales</taxon>
        <taxon>Coniophorineae</taxon>
        <taxon>Coniophoraceae</taxon>
        <taxon>Coniophora</taxon>
    </lineage>
</organism>
<dbReference type="OrthoDB" id="2663687at2759"/>
<feature type="domain" description="F-box" evidence="2">
    <location>
        <begin position="15"/>
        <end position="54"/>
    </location>
</feature>
<dbReference type="GeneID" id="19202437"/>
<sequence length="519" mass="58393">MASRWVERAMQPFFLPIEIWDQCFFRCSSDDLKSLSLVCQSFRPICQRYLYRSLSYRSPELEMVGTHNVFDLILEMWKQSHFHSTLALDQAGQSVLPYVHEWTWAGVLPEYTSRIPVNQYTLFLEAYNAVLRAFLISLPKFPALTSLSLRSIEVNRDARTTLAMLPRLDDLALSDCNISAPRGPLLRLRTCEVTYHSTIDNLPNTTRDIELVDPARLEALTACRSAGHPDVVLPWLVRSPALPQRFERLTSLTAGVRATSADVFFAFLHKCPHLRRLALSRDSIIPAVLFPAHLDPDTVVPRLREVFVPLNVAYALVPGRPVERVNIHHRAGEFHDLGSIVEALRAFGRAAVPLRHLSVTVRGLEPSLDVFGVLRETHPRLRVLKIDFDDRPVPATEDDADADSDEEETGSEAGRRVCIDHASFTAAVGAQPRDPRTFAGMIDALLQSPRSLPPALEELALGQLLPDSEHEDVQRFSLVDQRRAVACLARQHAGLQSVSLGLYGPEWVRMESRVWMQAP</sequence>
<evidence type="ECO:0000313" key="3">
    <source>
        <dbReference type="EMBL" id="EIW85956.1"/>
    </source>
</evidence>
<gene>
    <name evidence="3" type="ORF">CONPUDRAFT_148087</name>
</gene>
<evidence type="ECO:0000256" key="1">
    <source>
        <dbReference type="SAM" id="MobiDB-lite"/>
    </source>
</evidence>
<name>A0A5M3N3N3_CONPW</name>
<feature type="compositionally biased region" description="Acidic residues" evidence="1">
    <location>
        <begin position="396"/>
        <end position="410"/>
    </location>
</feature>
<comment type="caution">
    <text evidence="3">The sequence shown here is derived from an EMBL/GenBank/DDBJ whole genome shotgun (WGS) entry which is preliminary data.</text>
</comment>
<dbReference type="EMBL" id="JH711573">
    <property type="protein sequence ID" value="EIW85956.1"/>
    <property type="molecule type" value="Genomic_DNA"/>
</dbReference>
<dbReference type="Proteomes" id="UP000053558">
    <property type="component" value="Unassembled WGS sequence"/>
</dbReference>
<dbReference type="InterPro" id="IPR001810">
    <property type="entry name" value="F-box_dom"/>
</dbReference>
<dbReference type="OMA" id="CHNISRY"/>
<evidence type="ECO:0000313" key="4">
    <source>
        <dbReference type="Proteomes" id="UP000053558"/>
    </source>
</evidence>
<proteinExistence type="predicted"/>
<dbReference type="SUPFAM" id="SSF52047">
    <property type="entry name" value="RNI-like"/>
    <property type="match status" value="1"/>
</dbReference>
<dbReference type="KEGG" id="cput:CONPUDRAFT_148087"/>
<feature type="region of interest" description="Disordered" evidence="1">
    <location>
        <begin position="394"/>
        <end position="413"/>
    </location>
</feature>
<dbReference type="AlphaFoldDB" id="A0A5M3N3N3"/>
<evidence type="ECO:0000259" key="2">
    <source>
        <dbReference type="SMART" id="SM00256"/>
    </source>
</evidence>
<reference evidence="4" key="1">
    <citation type="journal article" date="2012" name="Science">
        <title>The Paleozoic origin of enzymatic lignin decomposition reconstructed from 31 fungal genomes.</title>
        <authorList>
            <person name="Floudas D."/>
            <person name="Binder M."/>
            <person name="Riley R."/>
            <person name="Barry K."/>
            <person name="Blanchette R.A."/>
            <person name="Henrissat B."/>
            <person name="Martinez A.T."/>
            <person name="Otillar R."/>
            <person name="Spatafora J.W."/>
            <person name="Yadav J.S."/>
            <person name="Aerts A."/>
            <person name="Benoit I."/>
            <person name="Boyd A."/>
            <person name="Carlson A."/>
            <person name="Copeland A."/>
            <person name="Coutinho P.M."/>
            <person name="de Vries R.P."/>
            <person name="Ferreira P."/>
            <person name="Findley K."/>
            <person name="Foster B."/>
            <person name="Gaskell J."/>
            <person name="Glotzer D."/>
            <person name="Gorecki P."/>
            <person name="Heitman J."/>
            <person name="Hesse C."/>
            <person name="Hori C."/>
            <person name="Igarashi K."/>
            <person name="Jurgens J.A."/>
            <person name="Kallen N."/>
            <person name="Kersten P."/>
            <person name="Kohler A."/>
            <person name="Kuees U."/>
            <person name="Kumar T.K.A."/>
            <person name="Kuo A."/>
            <person name="LaButti K."/>
            <person name="Larrondo L.F."/>
            <person name="Lindquist E."/>
            <person name="Ling A."/>
            <person name="Lombard V."/>
            <person name="Lucas S."/>
            <person name="Lundell T."/>
            <person name="Martin R."/>
            <person name="McLaughlin D.J."/>
            <person name="Morgenstern I."/>
            <person name="Morin E."/>
            <person name="Murat C."/>
            <person name="Nagy L.G."/>
            <person name="Nolan M."/>
            <person name="Ohm R.A."/>
            <person name="Patyshakuliyeva A."/>
            <person name="Rokas A."/>
            <person name="Ruiz-Duenas F.J."/>
            <person name="Sabat G."/>
            <person name="Salamov A."/>
            <person name="Samejima M."/>
            <person name="Schmutz J."/>
            <person name="Slot J.C."/>
            <person name="St John F."/>
            <person name="Stenlid J."/>
            <person name="Sun H."/>
            <person name="Sun S."/>
            <person name="Syed K."/>
            <person name="Tsang A."/>
            <person name="Wiebenga A."/>
            <person name="Young D."/>
            <person name="Pisabarro A."/>
            <person name="Eastwood D.C."/>
            <person name="Martin F."/>
            <person name="Cullen D."/>
            <person name="Grigoriev I.V."/>
            <person name="Hibbett D.S."/>
        </authorList>
    </citation>
    <scope>NUCLEOTIDE SEQUENCE [LARGE SCALE GENOMIC DNA]</scope>
    <source>
        <strain evidence="4">RWD-64-598 SS2</strain>
    </source>
</reference>
<dbReference type="InterPro" id="IPR032675">
    <property type="entry name" value="LRR_dom_sf"/>
</dbReference>
<keyword evidence="4" id="KW-1185">Reference proteome</keyword>
<protein>
    <recommendedName>
        <fullName evidence="2">F-box domain-containing protein</fullName>
    </recommendedName>
</protein>
<dbReference type="Gene3D" id="3.80.10.10">
    <property type="entry name" value="Ribonuclease Inhibitor"/>
    <property type="match status" value="1"/>
</dbReference>
<accession>A0A5M3N3N3</accession>
<dbReference type="SMART" id="SM00256">
    <property type="entry name" value="FBOX"/>
    <property type="match status" value="1"/>
</dbReference>
<dbReference type="InterPro" id="IPR036047">
    <property type="entry name" value="F-box-like_dom_sf"/>
</dbReference>